<evidence type="ECO:0000313" key="1">
    <source>
        <dbReference type="EMBL" id="MDT0445135.1"/>
    </source>
</evidence>
<dbReference type="SUPFAM" id="SSF56219">
    <property type="entry name" value="DNase I-like"/>
    <property type="match status" value="1"/>
</dbReference>
<evidence type="ECO:0000313" key="2">
    <source>
        <dbReference type="Proteomes" id="UP001183615"/>
    </source>
</evidence>
<name>A0ABU2S870_9ACTN</name>
<dbReference type="Proteomes" id="UP001183615">
    <property type="component" value="Unassembled WGS sequence"/>
</dbReference>
<dbReference type="InterPro" id="IPR036691">
    <property type="entry name" value="Endo/exonu/phosph_ase_sf"/>
</dbReference>
<comment type="caution">
    <text evidence="1">The sequence shown here is derived from an EMBL/GenBank/DDBJ whole genome shotgun (WGS) entry which is preliminary data.</text>
</comment>
<keyword evidence="2" id="KW-1185">Reference proteome</keyword>
<evidence type="ECO:0008006" key="3">
    <source>
        <dbReference type="Google" id="ProtNLM"/>
    </source>
</evidence>
<reference evidence="2" key="1">
    <citation type="submission" date="2023-07" db="EMBL/GenBank/DDBJ databases">
        <title>30 novel species of actinomycetes from the DSMZ collection.</title>
        <authorList>
            <person name="Nouioui I."/>
        </authorList>
    </citation>
    <scope>NUCLEOTIDE SEQUENCE [LARGE SCALE GENOMIC DNA]</scope>
    <source>
        <strain evidence="2">DSM 41886</strain>
    </source>
</reference>
<protein>
    <recommendedName>
        <fullName evidence="3">Endonuclease/exonuclease/phosphatase domain-containing protein</fullName>
    </recommendedName>
</protein>
<dbReference type="EMBL" id="JAVREV010000012">
    <property type="protein sequence ID" value="MDT0445135.1"/>
    <property type="molecule type" value="Genomic_DNA"/>
</dbReference>
<proteinExistence type="predicted"/>
<sequence length="165" mass="17889">MPITKVLTSTGSGLVACAEADFAASRAYKFGPYAIVAGDVNFSRQAGPAPRCEEMRPYNPESRTVHTDPALGLLRSPNREVAWTLAANGLVDAAWRLYQQSGDEELLRPTCLEEPIDQVWVSAPLAPALVGYQLLDTPVGASDHHGVAITLDLSRVVKNDPWAYR</sequence>
<dbReference type="PROSITE" id="PS51257">
    <property type="entry name" value="PROKAR_LIPOPROTEIN"/>
    <property type="match status" value="1"/>
</dbReference>
<dbReference type="Gene3D" id="3.60.10.10">
    <property type="entry name" value="Endonuclease/exonuclease/phosphatase"/>
    <property type="match status" value="1"/>
</dbReference>
<accession>A0ABU2S870</accession>
<dbReference type="RefSeq" id="WP_311619353.1">
    <property type="nucleotide sequence ID" value="NZ_JAVREV010000012.1"/>
</dbReference>
<gene>
    <name evidence="1" type="ORF">RM779_21390</name>
</gene>
<organism evidence="1 2">
    <name type="scientific">Streptomyces johnsoniae</name>
    <dbReference type="NCBI Taxonomy" id="3075532"/>
    <lineage>
        <taxon>Bacteria</taxon>
        <taxon>Bacillati</taxon>
        <taxon>Actinomycetota</taxon>
        <taxon>Actinomycetes</taxon>
        <taxon>Kitasatosporales</taxon>
        <taxon>Streptomycetaceae</taxon>
        <taxon>Streptomyces</taxon>
    </lineage>
</organism>